<dbReference type="PANTHER" id="PTHR43394:SF27">
    <property type="entry name" value="ATP-DEPENDENT TRANSLOCASE ABCB1-LIKE"/>
    <property type="match status" value="1"/>
</dbReference>
<evidence type="ECO:0000256" key="5">
    <source>
        <dbReference type="ARBA" id="ARBA00022692"/>
    </source>
</evidence>
<evidence type="ECO:0000256" key="7">
    <source>
        <dbReference type="ARBA" id="ARBA00022741"/>
    </source>
</evidence>
<dbReference type="Gene3D" id="1.20.1560.10">
    <property type="entry name" value="ABC transporter type 1, transmembrane domain"/>
    <property type="match status" value="1"/>
</dbReference>
<feature type="transmembrane region" description="Helical" evidence="12">
    <location>
        <begin position="612"/>
        <end position="634"/>
    </location>
</feature>
<evidence type="ECO:0000256" key="9">
    <source>
        <dbReference type="ARBA" id="ARBA00022989"/>
    </source>
</evidence>
<accession>A0A7C8II52</accession>
<dbReference type="Proteomes" id="UP000481861">
    <property type="component" value="Unassembled WGS sequence"/>
</dbReference>
<feature type="transmembrane region" description="Helical" evidence="12">
    <location>
        <begin position="86"/>
        <end position="105"/>
    </location>
</feature>
<dbReference type="CDD" id="cd18578">
    <property type="entry name" value="ABC_6TM_Pgp_ABCB1_D2_like"/>
    <property type="match status" value="1"/>
</dbReference>
<dbReference type="GO" id="GO:0016887">
    <property type="term" value="F:ATP hydrolysis activity"/>
    <property type="evidence" value="ECO:0007669"/>
    <property type="project" value="InterPro"/>
</dbReference>
<name>A0A7C8II52_9PLEO</name>
<dbReference type="Pfam" id="PF00664">
    <property type="entry name" value="ABC_membrane"/>
    <property type="match status" value="2"/>
</dbReference>
<gene>
    <name evidence="15" type="ORF">BDV95DRAFT_345576</name>
</gene>
<evidence type="ECO:0000256" key="2">
    <source>
        <dbReference type="ARBA" id="ARBA00004308"/>
    </source>
</evidence>
<feature type="domain" description="ABC transmembrane type-1" evidence="14">
    <location>
        <begin position="1"/>
        <end position="251"/>
    </location>
</feature>
<dbReference type="InterPro" id="IPR003593">
    <property type="entry name" value="AAA+_ATPase"/>
</dbReference>
<evidence type="ECO:0000259" key="13">
    <source>
        <dbReference type="PROSITE" id="PS50893"/>
    </source>
</evidence>
<dbReference type="GO" id="GO:0012505">
    <property type="term" value="C:endomembrane system"/>
    <property type="evidence" value="ECO:0007669"/>
    <property type="project" value="UniProtKB-SubCell"/>
</dbReference>
<comment type="subcellular location">
    <subcellularLocation>
        <location evidence="2">Endomembrane system</location>
    </subcellularLocation>
    <subcellularLocation>
        <location evidence="1">Membrane</location>
        <topology evidence="1">Multi-pass membrane protein</topology>
    </subcellularLocation>
</comment>
<dbReference type="Pfam" id="PF00005">
    <property type="entry name" value="ABC_tran"/>
    <property type="match status" value="2"/>
</dbReference>
<dbReference type="PANTHER" id="PTHR43394">
    <property type="entry name" value="ATP-DEPENDENT PERMEASE MDL1, MITOCHONDRIAL"/>
    <property type="match status" value="1"/>
</dbReference>
<dbReference type="FunFam" id="3.40.50.300:FF:000913">
    <property type="entry name" value="ABC multidrug transporter SitT"/>
    <property type="match status" value="1"/>
</dbReference>
<dbReference type="SMART" id="SM00382">
    <property type="entry name" value="AAA"/>
    <property type="match status" value="2"/>
</dbReference>
<dbReference type="PROSITE" id="PS00211">
    <property type="entry name" value="ABC_TRANSPORTER_1"/>
    <property type="match status" value="2"/>
</dbReference>
<feature type="domain" description="ABC transporter" evidence="13">
    <location>
        <begin position="284"/>
        <end position="539"/>
    </location>
</feature>
<keyword evidence="10 12" id="KW-0472">Membrane</keyword>
<dbReference type="OrthoDB" id="6500128at2759"/>
<feature type="transmembrane region" description="Helical" evidence="12">
    <location>
        <begin position="6"/>
        <end position="29"/>
    </location>
</feature>
<comment type="caution">
    <text evidence="15">The sequence shown here is derived from an EMBL/GenBank/DDBJ whole genome shotgun (WGS) entry which is preliminary data.</text>
</comment>
<dbReference type="PROSITE" id="PS50893">
    <property type="entry name" value="ABC_TRANSPORTER_2"/>
    <property type="match status" value="2"/>
</dbReference>
<feature type="transmembrane region" description="Helical" evidence="12">
    <location>
        <begin position="759"/>
        <end position="779"/>
    </location>
</feature>
<comment type="similarity">
    <text evidence="3">Belongs to the ABC transporter superfamily. ABCB family. Multidrug resistance exporter (TC 3.A.1.201) subfamily.</text>
</comment>
<evidence type="ECO:0000256" key="3">
    <source>
        <dbReference type="ARBA" id="ARBA00007577"/>
    </source>
</evidence>
<dbReference type="InterPro" id="IPR017871">
    <property type="entry name" value="ABC_transporter-like_CS"/>
</dbReference>
<evidence type="ECO:0000256" key="6">
    <source>
        <dbReference type="ARBA" id="ARBA00022737"/>
    </source>
</evidence>
<organism evidence="15 16">
    <name type="scientific">Massariosphaeria phaeospora</name>
    <dbReference type="NCBI Taxonomy" id="100035"/>
    <lineage>
        <taxon>Eukaryota</taxon>
        <taxon>Fungi</taxon>
        <taxon>Dikarya</taxon>
        <taxon>Ascomycota</taxon>
        <taxon>Pezizomycotina</taxon>
        <taxon>Dothideomycetes</taxon>
        <taxon>Pleosporomycetidae</taxon>
        <taxon>Pleosporales</taxon>
        <taxon>Pleosporales incertae sedis</taxon>
        <taxon>Massariosphaeria</taxon>
    </lineage>
</organism>
<dbReference type="EMBL" id="JAADJZ010000007">
    <property type="protein sequence ID" value="KAF2873507.1"/>
    <property type="molecule type" value="Genomic_DNA"/>
</dbReference>
<evidence type="ECO:0000256" key="4">
    <source>
        <dbReference type="ARBA" id="ARBA00022448"/>
    </source>
</evidence>
<feature type="transmembrane region" description="Helical" evidence="12">
    <location>
        <begin position="187"/>
        <end position="211"/>
    </location>
</feature>
<proteinExistence type="inferred from homology"/>
<keyword evidence="16" id="KW-1185">Reference proteome</keyword>
<feature type="domain" description="ABC transporter" evidence="13">
    <location>
        <begin position="951"/>
        <end position="1188"/>
    </location>
</feature>
<dbReference type="FunFam" id="3.40.50.300:FF:001530">
    <property type="entry name" value="ABC multidrug transporter (Eurofung)"/>
    <property type="match status" value="1"/>
</dbReference>
<dbReference type="InterPro" id="IPR027417">
    <property type="entry name" value="P-loop_NTPase"/>
</dbReference>
<feature type="domain" description="ABC transmembrane type-1" evidence="14">
    <location>
        <begin position="616"/>
        <end position="903"/>
    </location>
</feature>
<feature type="transmembrane region" description="Helical" evidence="12">
    <location>
        <begin position="654"/>
        <end position="675"/>
    </location>
</feature>
<feature type="transmembrane region" description="Helical" evidence="12">
    <location>
        <begin position="111"/>
        <end position="130"/>
    </location>
</feature>
<keyword evidence="7" id="KW-0547">Nucleotide-binding</keyword>
<evidence type="ECO:0000256" key="12">
    <source>
        <dbReference type="SAM" id="Phobius"/>
    </source>
</evidence>
<evidence type="ECO:0000256" key="1">
    <source>
        <dbReference type="ARBA" id="ARBA00004141"/>
    </source>
</evidence>
<dbReference type="InterPro" id="IPR003439">
    <property type="entry name" value="ABC_transporter-like_ATP-bd"/>
</dbReference>
<dbReference type="SUPFAM" id="SSF52540">
    <property type="entry name" value="P-loop containing nucleoside triphosphate hydrolases"/>
    <property type="match status" value="2"/>
</dbReference>
<feature type="transmembrane region" description="Helical" evidence="12">
    <location>
        <begin position="875"/>
        <end position="895"/>
    </location>
</feature>
<dbReference type="GO" id="GO:0005524">
    <property type="term" value="F:ATP binding"/>
    <property type="evidence" value="ECO:0007669"/>
    <property type="project" value="UniProtKB-KW"/>
</dbReference>
<evidence type="ECO:0000256" key="10">
    <source>
        <dbReference type="ARBA" id="ARBA00023136"/>
    </source>
</evidence>
<dbReference type="CDD" id="cd18577">
    <property type="entry name" value="ABC_6TM_Pgp_ABCB1_D1_like"/>
    <property type="match status" value="1"/>
</dbReference>
<evidence type="ECO:0000259" key="14">
    <source>
        <dbReference type="PROSITE" id="PS50929"/>
    </source>
</evidence>
<dbReference type="GO" id="GO:0005743">
    <property type="term" value="C:mitochondrial inner membrane"/>
    <property type="evidence" value="ECO:0007669"/>
    <property type="project" value="TreeGrafter"/>
</dbReference>
<dbReference type="GO" id="GO:0090374">
    <property type="term" value="P:oligopeptide export from mitochondrion"/>
    <property type="evidence" value="ECO:0007669"/>
    <property type="project" value="TreeGrafter"/>
</dbReference>
<evidence type="ECO:0000313" key="16">
    <source>
        <dbReference type="Proteomes" id="UP000481861"/>
    </source>
</evidence>
<evidence type="ECO:0000313" key="15">
    <source>
        <dbReference type="EMBL" id="KAF2873507.1"/>
    </source>
</evidence>
<dbReference type="InterPro" id="IPR039421">
    <property type="entry name" value="Type_1_exporter"/>
</dbReference>
<feature type="transmembrane region" description="Helical" evidence="12">
    <location>
        <begin position="217"/>
        <end position="237"/>
    </location>
</feature>
<keyword evidence="9 12" id="KW-1133">Transmembrane helix</keyword>
<keyword evidence="8" id="KW-0067">ATP-binding</keyword>
<keyword evidence="5 12" id="KW-0812">Transmembrane</keyword>
<keyword evidence="4" id="KW-0813">Transport</keyword>
<keyword evidence="11" id="KW-0325">Glycoprotein</keyword>
<dbReference type="SUPFAM" id="SSF90123">
    <property type="entry name" value="ABC transporter transmembrane region"/>
    <property type="match status" value="2"/>
</dbReference>
<dbReference type="Gene3D" id="3.40.50.300">
    <property type="entry name" value="P-loop containing nucleotide triphosphate hydrolases"/>
    <property type="match status" value="2"/>
</dbReference>
<evidence type="ECO:0000256" key="11">
    <source>
        <dbReference type="ARBA" id="ARBA00023180"/>
    </source>
</evidence>
<feature type="transmembrane region" description="Helical" evidence="12">
    <location>
        <begin position="730"/>
        <end position="753"/>
    </location>
</feature>
<dbReference type="GO" id="GO:0015421">
    <property type="term" value="F:ABC-type oligopeptide transporter activity"/>
    <property type="evidence" value="ECO:0007669"/>
    <property type="project" value="TreeGrafter"/>
</dbReference>
<dbReference type="InterPro" id="IPR011527">
    <property type="entry name" value="ABC1_TM_dom"/>
</dbReference>
<reference evidence="15 16" key="1">
    <citation type="submission" date="2020-01" db="EMBL/GenBank/DDBJ databases">
        <authorList>
            <consortium name="DOE Joint Genome Institute"/>
            <person name="Haridas S."/>
            <person name="Albert R."/>
            <person name="Binder M."/>
            <person name="Bloem J."/>
            <person name="Labutti K."/>
            <person name="Salamov A."/>
            <person name="Andreopoulos B."/>
            <person name="Baker S.E."/>
            <person name="Barry K."/>
            <person name="Bills G."/>
            <person name="Bluhm B.H."/>
            <person name="Cannon C."/>
            <person name="Castanera R."/>
            <person name="Culley D.E."/>
            <person name="Daum C."/>
            <person name="Ezra D."/>
            <person name="Gonzalez J.B."/>
            <person name="Henrissat B."/>
            <person name="Kuo A."/>
            <person name="Liang C."/>
            <person name="Lipzen A."/>
            <person name="Lutzoni F."/>
            <person name="Magnuson J."/>
            <person name="Mondo S."/>
            <person name="Nolan M."/>
            <person name="Ohm R."/>
            <person name="Pangilinan J."/>
            <person name="Park H.-J.H."/>
            <person name="Ramirez L."/>
            <person name="Alfaro M."/>
            <person name="Sun H."/>
            <person name="Tritt A."/>
            <person name="Yoshinaga Y."/>
            <person name="Zwiers L.-H.L."/>
            <person name="Turgeon B.G."/>
            <person name="Goodwin S.B."/>
            <person name="Spatafora J.W."/>
            <person name="Crous P.W."/>
            <person name="Grigoriev I.V."/>
        </authorList>
    </citation>
    <scope>NUCLEOTIDE SEQUENCE [LARGE SCALE GENOMIC DNA]</scope>
    <source>
        <strain evidence="15 16">CBS 611.86</strain>
    </source>
</reference>
<evidence type="ECO:0000256" key="8">
    <source>
        <dbReference type="ARBA" id="ARBA00022840"/>
    </source>
</evidence>
<dbReference type="FunFam" id="1.20.1560.10:FF:000057">
    <property type="entry name" value="ABC multidrug transporter SitT"/>
    <property type="match status" value="1"/>
</dbReference>
<dbReference type="AlphaFoldDB" id="A0A7C8II52"/>
<dbReference type="InterPro" id="IPR036640">
    <property type="entry name" value="ABC1_TM_sf"/>
</dbReference>
<keyword evidence="6" id="KW-0677">Repeat</keyword>
<protein>
    <submittedName>
        <fullName evidence="15">ABC transporter-like protein</fullName>
    </submittedName>
</protein>
<sequence length="1193" mass="131875">MHSINQYVLYTVYLFIGRLVLAYIAMLGFRMSSLRISAAIRLSYLQALFQQPISVLDALPPGQTAAIITITANVLQLGISERLSSLIQAISVICTALIIACIYSWSLALVTSSGLVVIVLFYIYTTPLIVKKYETIQETDRQASGVVSEALSSIRMVAACSAEEKMASSYDKLVEESKIHGYKMSPLIALQHSPVFFSIYATFALCFWFAVKLYLSFHFANVQTLVVVLMSTMTMLAHINAVSVPLTAASNSINAALIFFSIIDAPKPTSGGLKGNIISLNEDIIITNVNFAYPTRPHVKVLDGLNLRFPAGQTTAIVGPTGSGKSSIMGLIQRWYDLDGSNPIALYLRNGTIETEGRKIHEIDLTWWRSKIGLVQQEPFLFNDTIFKNVEYGLVGTEWEYAGFEVKKELIERACKGAYADEFISRLSEGYDTRVGDVGIKLSGGQRQRIAIARSIVRQPKILIFDEATSSLDVTSEGIVQAALDRISQNRTTIVIAHRLSTIRKADNIVVISKGKVVEQGTHENLVATEGGAYWKLVNAQQLTQDPDQHSDQDSLDRSEGNTEATLLEKEPLETIVGSEVTLVDGAELKKIKSKNFFRSFGMLLVEQKRNWIGYLVLLLAAIAAASSYAVQAYLFASLITSFAYWGDYLRTSTNFLCLMLVVVACGVGVSYVALGWTSNTVSMRTTAIYRKEYFRNIISKRVSFFDEEENSIGMLTARIATDPAQLQQLLGINMAMVCISVFNVIGCVTISIYYGWKFALVIIAASMPIILAGGYYRVSHEVKFEERNNEVFAQSAKFATEAIKAIRTVASLTLEASICRKYDALLRDHINKSFQEARFSTLIFAASDSLVLLCMAFSLWYGGTLLASFEYHPFNFFVIYLAIIQGSMAAGQWLSFGPNIAQVTAAANRIHAVRSSESPDNPGTKTAEIEYEAKHRRTITMSILWKGVDIEFKNLWFQYPTRNTPVLRGLSLSIQHGQFAAIVGASGSGKTTVISLLERFYEPQRGAILYNGNDIKSIPLRCHRQHMSLVAQEPYLFRGTIRDNVLLGVDPASTSDEMLHQACLDAGIHAFITSLPDGYSTDVGTGGVALSGGQKQRISIARALIRDPAVLLLDEATSSLDSETEREIQEVFERTGKGRTMVVVAHRLATVQNADVIFVMREGRVVERGSHLGLLRMRGWYHQMCQAQALNV</sequence>
<feature type="transmembrane region" description="Helical" evidence="12">
    <location>
        <begin position="843"/>
        <end position="863"/>
    </location>
</feature>
<dbReference type="PROSITE" id="PS50929">
    <property type="entry name" value="ABC_TM1F"/>
    <property type="match status" value="2"/>
</dbReference>